<name>A0A919TAY0_9ACTN</name>
<accession>A0A919TAY0</accession>
<dbReference type="RefSeq" id="WP_213008103.1">
    <property type="nucleotide sequence ID" value="NZ_BOQN01000052.1"/>
</dbReference>
<dbReference type="Proteomes" id="UP000677082">
    <property type="component" value="Unassembled WGS sequence"/>
</dbReference>
<sequence length="148" mass="16561">MPKLLSEAEVDAFVDHRLIRLFDHEAQENLLRPDEVGHTWLSAGSSSVLLQSPDDIYLARFAFEFWDGPPAPLDVVDWPLSEVIPLFLPSGLLGVEAPTVGGQAEVFDVGEFQHYRVQAGWRAIPWDPNAVDEPQAYAVFQFWVDVAS</sequence>
<reference evidence="1 2" key="1">
    <citation type="submission" date="2021-03" db="EMBL/GenBank/DDBJ databases">
        <title>Whole genome shotgun sequence of Actinoplanes toevensis NBRC 105298.</title>
        <authorList>
            <person name="Komaki H."/>
            <person name="Tamura T."/>
        </authorList>
    </citation>
    <scope>NUCLEOTIDE SEQUENCE [LARGE SCALE GENOMIC DNA]</scope>
    <source>
        <strain evidence="1 2">NBRC 105298</strain>
    </source>
</reference>
<organism evidence="1 2">
    <name type="scientific">Paractinoplanes toevensis</name>
    <dbReference type="NCBI Taxonomy" id="571911"/>
    <lineage>
        <taxon>Bacteria</taxon>
        <taxon>Bacillati</taxon>
        <taxon>Actinomycetota</taxon>
        <taxon>Actinomycetes</taxon>
        <taxon>Micromonosporales</taxon>
        <taxon>Micromonosporaceae</taxon>
        <taxon>Paractinoplanes</taxon>
    </lineage>
</organism>
<dbReference type="EMBL" id="BOQN01000052">
    <property type="protein sequence ID" value="GIM92220.1"/>
    <property type="molecule type" value="Genomic_DNA"/>
</dbReference>
<gene>
    <name evidence="1" type="ORF">Ato02nite_040130</name>
</gene>
<comment type="caution">
    <text evidence="1">The sequence shown here is derived from an EMBL/GenBank/DDBJ whole genome shotgun (WGS) entry which is preliminary data.</text>
</comment>
<proteinExistence type="predicted"/>
<dbReference type="AlphaFoldDB" id="A0A919TAY0"/>
<evidence type="ECO:0000313" key="1">
    <source>
        <dbReference type="EMBL" id="GIM92220.1"/>
    </source>
</evidence>
<protein>
    <submittedName>
        <fullName evidence="1">Uncharacterized protein</fullName>
    </submittedName>
</protein>
<keyword evidence="2" id="KW-1185">Reference proteome</keyword>
<evidence type="ECO:0000313" key="2">
    <source>
        <dbReference type="Proteomes" id="UP000677082"/>
    </source>
</evidence>